<dbReference type="InterPro" id="IPR035897">
    <property type="entry name" value="Toll_tir_struct_dom_sf"/>
</dbReference>
<dbReference type="GO" id="GO:0007165">
    <property type="term" value="P:signal transduction"/>
    <property type="evidence" value="ECO:0007669"/>
    <property type="project" value="InterPro"/>
</dbReference>
<dbReference type="Gene3D" id="3.40.50.10140">
    <property type="entry name" value="Toll/interleukin-1 receptor homology (TIR) domain"/>
    <property type="match status" value="1"/>
</dbReference>
<evidence type="ECO:0000313" key="2">
    <source>
        <dbReference type="EMBL" id="MBK7955412.1"/>
    </source>
</evidence>
<gene>
    <name evidence="2" type="ORF">IPK02_16505</name>
</gene>
<comment type="caution">
    <text evidence="2">The sequence shown here is derived from an EMBL/GenBank/DDBJ whole genome shotgun (WGS) entry which is preliminary data.</text>
</comment>
<evidence type="ECO:0000259" key="1">
    <source>
        <dbReference type="Pfam" id="PF13676"/>
    </source>
</evidence>
<dbReference type="EMBL" id="JADJOT010000010">
    <property type="protein sequence ID" value="MBK7955412.1"/>
    <property type="molecule type" value="Genomic_DNA"/>
</dbReference>
<dbReference type="Pfam" id="PF13676">
    <property type="entry name" value="TIR_2"/>
    <property type="match status" value="1"/>
</dbReference>
<evidence type="ECO:0000313" key="3">
    <source>
        <dbReference type="Proteomes" id="UP000706151"/>
    </source>
</evidence>
<dbReference type="AlphaFoldDB" id="A0A935TDK2"/>
<dbReference type="Proteomes" id="UP000706151">
    <property type="component" value="Unassembled WGS sequence"/>
</dbReference>
<keyword evidence="2" id="KW-0675">Receptor</keyword>
<accession>A0A935TDK2</accession>
<sequence length="354" mass="39021">MTKPTIFFSHSSHDRKILTKLKELFVAKTGGSIDIFLSSDGESIPFGKNWVHSVEQALNTAKAMFVFITPTSIRSSWLYFESGYAYSKGISVVPVSLLGVDLSTISPPLSLLQGFNITSEEGLNNIISLVNDEFRHSHGESFTAEDFQALAAPSSHHSDIQLGEHTTALDQLVLYVQSDSIPEEAHALELIRAFLTAEGHDFVTSSTEAEVMGIKFRHHKTGDGQRCLTINIDPYVSDIALPLAERAIRAISADALKALKLRLDFVKNVALIQDRYKLTGRLYGASVTFADSNRLRYKEVEFSLSRLRHATSSGATALGSVTLGIDLLADELPTGMLRQLLDLLFDRGVLFFEQ</sequence>
<organism evidence="2 3">
    <name type="scientific">Candidatus Accumulibacter affinis</name>
    <dbReference type="NCBI Taxonomy" id="2954384"/>
    <lineage>
        <taxon>Bacteria</taxon>
        <taxon>Pseudomonadati</taxon>
        <taxon>Pseudomonadota</taxon>
        <taxon>Betaproteobacteria</taxon>
        <taxon>Candidatus Accumulibacter</taxon>
    </lineage>
</organism>
<dbReference type="InterPro" id="IPR000157">
    <property type="entry name" value="TIR_dom"/>
</dbReference>
<name>A0A935TDK2_9PROT</name>
<feature type="domain" description="TIR" evidence="1">
    <location>
        <begin position="6"/>
        <end position="118"/>
    </location>
</feature>
<protein>
    <submittedName>
        <fullName evidence="2">Toll/interleukin-1 receptor domain-containing protein</fullName>
    </submittedName>
</protein>
<dbReference type="SUPFAM" id="SSF52200">
    <property type="entry name" value="Toll/Interleukin receptor TIR domain"/>
    <property type="match status" value="1"/>
</dbReference>
<reference evidence="2 3" key="1">
    <citation type="submission" date="2020-10" db="EMBL/GenBank/DDBJ databases">
        <title>Connecting structure to function with the recovery of over 1000 high-quality activated sludge metagenome-assembled genomes encoding full-length rRNA genes using long-read sequencing.</title>
        <authorList>
            <person name="Singleton C.M."/>
            <person name="Petriglieri F."/>
            <person name="Kristensen J.M."/>
            <person name="Kirkegaard R.H."/>
            <person name="Michaelsen T.Y."/>
            <person name="Andersen M.H."/>
            <person name="Karst S.M."/>
            <person name="Dueholm M.S."/>
            <person name="Nielsen P.H."/>
            <person name="Albertsen M."/>
        </authorList>
    </citation>
    <scope>NUCLEOTIDE SEQUENCE [LARGE SCALE GENOMIC DNA]</scope>
    <source>
        <strain evidence="2">Fred_18-Q3-R57-64_BAT3C.720</strain>
    </source>
</reference>
<proteinExistence type="predicted"/>